<dbReference type="Proteomes" id="UP000233551">
    <property type="component" value="Unassembled WGS sequence"/>
</dbReference>
<accession>A0A2I0KRS7</accession>
<reference evidence="1 2" key="1">
    <citation type="submission" date="2017-11" db="EMBL/GenBank/DDBJ databases">
        <title>De-novo sequencing of pomegranate (Punica granatum L.) genome.</title>
        <authorList>
            <person name="Akparov Z."/>
            <person name="Amiraslanov A."/>
            <person name="Hajiyeva S."/>
            <person name="Abbasov M."/>
            <person name="Kaur K."/>
            <person name="Hamwieh A."/>
            <person name="Solovyev V."/>
            <person name="Salamov A."/>
            <person name="Braich B."/>
            <person name="Kosarev P."/>
            <person name="Mahmoud A."/>
            <person name="Hajiyev E."/>
            <person name="Babayeva S."/>
            <person name="Izzatullayeva V."/>
            <person name="Mammadov A."/>
            <person name="Mammadov A."/>
            <person name="Sharifova S."/>
            <person name="Ojaghi J."/>
            <person name="Eynullazada K."/>
            <person name="Bayramov B."/>
            <person name="Abdulazimova A."/>
            <person name="Shahmuradov I."/>
        </authorList>
    </citation>
    <scope>NUCLEOTIDE SEQUENCE [LARGE SCALE GENOMIC DNA]</scope>
    <source>
        <strain evidence="2">cv. AG2017</strain>
        <tissue evidence="1">Leaf</tissue>
    </source>
</reference>
<evidence type="ECO:0000313" key="1">
    <source>
        <dbReference type="EMBL" id="PKI71171.1"/>
    </source>
</evidence>
<protein>
    <submittedName>
        <fullName evidence="1">Uncharacterized protein</fullName>
    </submittedName>
</protein>
<keyword evidence="2" id="KW-1185">Reference proteome</keyword>
<name>A0A2I0KRS7_PUNGR</name>
<proteinExistence type="predicted"/>
<dbReference type="EMBL" id="PGOL01000396">
    <property type="protein sequence ID" value="PKI71171.1"/>
    <property type="molecule type" value="Genomic_DNA"/>
</dbReference>
<evidence type="ECO:0000313" key="2">
    <source>
        <dbReference type="Proteomes" id="UP000233551"/>
    </source>
</evidence>
<gene>
    <name evidence="1" type="ORF">CRG98_008469</name>
</gene>
<organism evidence="1 2">
    <name type="scientific">Punica granatum</name>
    <name type="common">Pomegranate</name>
    <dbReference type="NCBI Taxonomy" id="22663"/>
    <lineage>
        <taxon>Eukaryota</taxon>
        <taxon>Viridiplantae</taxon>
        <taxon>Streptophyta</taxon>
        <taxon>Embryophyta</taxon>
        <taxon>Tracheophyta</taxon>
        <taxon>Spermatophyta</taxon>
        <taxon>Magnoliopsida</taxon>
        <taxon>eudicotyledons</taxon>
        <taxon>Gunneridae</taxon>
        <taxon>Pentapetalae</taxon>
        <taxon>rosids</taxon>
        <taxon>malvids</taxon>
        <taxon>Myrtales</taxon>
        <taxon>Lythraceae</taxon>
        <taxon>Punica</taxon>
    </lineage>
</organism>
<sequence>MVEIGRPSLGFSNFPLFEVEIGDAVNGEIQVLQSDYAMVEAVRAEVDLAKEEFVKGNGMLTLSFLLGLRKEMEKRFQLNMNERKGASSGDYNCGYHSPNRDYWPPLLSPVTPIRRVVAAIGTLTIGIEGLPN</sequence>
<dbReference type="AlphaFoldDB" id="A0A2I0KRS7"/>
<comment type="caution">
    <text evidence="1">The sequence shown here is derived from an EMBL/GenBank/DDBJ whole genome shotgun (WGS) entry which is preliminary data.</text>
</comment>